<dbReference type="PANTHER" id="PTHR43827:SF3">
    <property type="entry name" value="NADP-DEPENDENT OXIDOREDUCTASE DOMAIN-CONTAINING PROTEIN"/>
    <property type="match status" value="1"/>
</dbReference>
<gene>
    <name evidence="5" type="ORF">MNQ99_01975</name>
</gene>
<dbReference type="PRINTS" id="PR00069">
    <property type="entry name" value="ALDKETRDTASE"/>
</dbReference>
<dbReference type="PROSITE" id="PS00063">
    <property type="entry name" value="ALDOKETO_REDUCTASE_3"/>
    <property type="match status" value="1"/>
</dbReference>
<keyword evidence="3" id="KW-0560">Oxidoreductase</keyword>
<keyword evidence="2" id="KW-0521">NADP</keyword>
<dbReference type="InterPro" id="IPR036812">
    <property type="entry name" value="NAD(P)_OxRdtase_dom_sf"/>
</dbReference>
<accession>A0ABY3WAZ1</accession>
<dbReference type="Pfam" id="PF00248">
    <property type="entry name" value="Aldo_ket_red"/>
    <property type="match status" value="1"/>
</dbReference>
<reference evidence="5 6" key="1">
    <citation type="submission" date="2022-03" db="EMBL/GenBank/DDBJ databases">
        <title>Isotopic signatures of nitrous oxide derived from detoxification processes.</title>
        <authorList>
            <person name="Behrendt U."/>
            <person name="Buchen C."/>
            <person name="Well R."/>
            <person name="Ulrich A."/>
            <person name="Rohe L."/>
            <person name="Kolb S."/>
            <person name="Schloter M."/>
            <person name="Horn M.A."/>
            <person name="Augustin J."/>
        </authorList>
    </citation>
    <scope>NUCLEOTIDE SEQUENCE [LARGE SCALE GENOMIC DNA]</scope>
    <source>
        <strain evidence="5 6">S4-C24</strain>
    </source>
</reference>
<evidence type="ECO:0000259" key="4">
    <source>
        <dbReference type="Pfam" id="PF00248"/>
    </source>
</evidence>
<dbReference type="InterPro" id="IPR023210">
    <property type="entry name" value="NADP_OxRdtase_dom"/>
</dbReference>
<dbReference type="InterPro" id="IPR020471">
    <property type="entry name" value="AKR"/>
</dbReference>
<evidence type="ECO:0000313" key="6">
    <source>
        <dbReference type="Proteomes" id="UP000829069"/>
    </source>
</evidence>
<comment type="similarity">
    <text evidence="1">Belongs to the aldo/keto reductase family.</text>
</comment>
<organism evidence="5 6">
    <name type="scientific">Arthrobacter sulfonylureivorans</name>
    <dbReference type="NCBI Taxonomy" id="2486855"/>
    <lineage>
        <taxon>Bacteria</taxon>
        <taxon>Bacillati</taxon>
        <taxon>Actinomycetota</taxon>
        <taxon>Actinomycetes</taxon>
        <taxon>Micrococcales</taxon>
        <taxon>Micrococcaceae</taxon>
        <taxon>Arthrobacter</taxon>
    </lineage>
</organism>
<protein>
    <submittedName>
        <fullName evidence="5">Aldo/keto reductase</fullName>
    </submittedName>
</protein>
<dbReference type="Proteomes" id="UP000829069">
    <property type="component" value="Chromosome"/>
</dbReference>
<dbReference type="EMBL" id="CP093326">
    <property type="protein sequence ID" value="UNK47503.1"/>
    <property type="molecule type" value="Genomic_DNA"/>
</dbReference>
<keyword evidence="6" id="KW-1185">Reference proteome</keyword>
<dbReference type="SUPFAM" id="SSF51430">
    <property type="entry name" value="NAD(P)-linked oxidoreductase"/>
    <property type="match status" value="1"/>
</dbReference>
<dbReference type="InterPro" id="IPR018170">
    <property type="entry name" value="Aldo/ket_reductase_CS"/>
</dbReference>
<dbReference type="PROSITE" id="PS00798">
    <property type="entry name" value="ALDOKETO_REDUCTASE_1"/>
    <property type="match status" value="1"/>
</dbReference>
<evidence type="ECO:0000313" key="5">
    <source>
        <dbReference type="EMBL" id="UNK47503.1"/>
    </source>
</evidence>
<dbReference type="Gene3D" id="3.20.20.100">
    <property type="entry name" value="NADP-dependent oxidoreductase domain"/>
    <property type="match status" value="1"/>
</dbReference>
<evidence type="ECO:0000256" key="1">
    <source>
        <dbReference type="ARBA" id="ARBA00007905"/>
    </source>
</evidence>
<feature type="domain" description="NADP-dependent oxidoreductase" evidence="4">
    <location>
        <begin position="21"/>
        <end position="264"/>
    </location>
</feature>
<proteinExistence type="inferred from homology"/>
<dbReference type="PANTHER" id="PTHR43827">
    <property type="entry name" value="2,5-DIKETO-D-GLUCONIC ACID REDUCTASE"/>
    <property type="match status" value="1"/>
</dbReference>
<evidence type="ECO:0000256" key="3">
    <source>
        <dbReference type="ARBA" id="ARBA00023002"/>
    </source>
</evidence>
<sequence>MVADLLAPLVTLRNGAKMPLIGLGTWPLDNAEVAQTVETALGLGYRLIDTAENYQNEEGVGEGLRRSGLDRSDVFITTKFNKEWHSVDGARAAFEASARRLGVDYVDLLLIHWPNPAQNRYVEAFQGLTRLLADGSVRAIGTSNFKPAHLQRLFDAGLVPEVNQIQLDPRHTRSDLVEIHREHGIVTESWSPLGRGGDLLREPAVQSLAEKYGKAPAQVVLRWHTQSGHVPIPKSSHPDRLAENFAIFDFMMEAEELNQLSALDRGTKDIADADVFGH</sequence>
<evidence type="ECO:0000256" key="2">
    <source>
        <dbReference type="ARBA" id="ARBA00022857"/>
    </source>
</evidence>
<dbReference type="PIRSF" id="PIRSF000097">
    <property type="entry name" value="AKR"/>
    <property type="match status" value="1"/>
</dbReference>
<name>A0ABY3WAZ1_9MICC</name>